<comment type="caution">
    <text evidence="1">The sequence shown here is derived from an EMBL/GenBank/DDBJ whole genome shotgun (WGS) entry which is preliminary data.</text>
</comment>
<proteinExistence type="predicted"/>
<name>A0ABS9MPR4_9BURK</name>
<accession>A0ABS9MPR4</accession>
<sequence>MEISLDLLWGLSKSFEKRALSNESLWFADQKIRRLLMLHPRQRVTIKLSTLVESCLQRISPYGHKLGLDFLNIGNGATVPCWQRLQKTAPSLAEESGF</sequence>
<organism evidence="1 2">
    <name type="scientific">Mesosutterella porci</name>
    <dbReference type="NCBI Taxonomy" id="2915351"/>
    <lineage>
        <taxon>Bacteria</taxon>
        <taxon>Pseudomonadati</taxon>
        <taxon>Pseudomonadota</taxon>
        <taxon>Betaproteobacteria</taxon>
        <taxon>Burkholderiales</taxon>
        <taxon>Sutterellaceae</taxon>
        <taxon>Mesosutterella</taxon>
    </lineage>
</organism>
<reference evidence="1 2" key="1">
    <citation type="submission" date="2022-02" db="EMBL/GenBank/DDBJ databases">
        <title>Mesosutterella porci, a novel member of the family Sutterellaceae from pig feces.</title>
        <authorList>
            <person name="Wylensek D."/>
            <person name="Clavel T."/>
        </authorList>
    </citation>
    <scope>NUCLEOTIDE SEQUENCE [LARGE SCALE GENOMIC DNA]</scope>
    <source>
        <strain evidence="2">oilRF-744-wt-GAM-9</strain>
    </source>
</reference>
<protein>
    <submittedName>
        <fullName evidence="1">Uncharacterized protein</fullName>
    </submittedName>
</protein>
<evidence type="ECO:0000313" key="2">
    <source>
        <dbReference type="Proteomes" id="UP001297600"/>
    </source>
</evidence>
<keyword evidence="2" id="KW-1185">Reference proteome</keyword>
<dbReference type="Proteomes" id="UP001297600">
    <property type="component" value="Unassembled WGS sequence"/>
</dbReference>
<gene>
    <name evidence="1" type="ORF">MAF45_03940</name>
</gene>
<dbReference type="EMBL" id="JAKNCT010000004">
    <property type="protein sequence ID" value="MCG5030596.1"/>
    <property type="molecule type" value="Genomic_DNA"/>
</dbReference>
<evidence type="ECO:0000313" key="1">
    <source>
        <dbReference type="EMBL" id="MCG5030596.1"/>
    </source>
</evidence>